<dbReference type="GeneID" id="92958284"/>
<protein>
    <submittedName>
        <fullName evidence="2">Uncharacterized protein</fullName>
    </submittedName>
</protein>
<dbReference type="InterPro" id="IPR021513">
    <property type="entry name" value="Phage_RSL1_Orf186"/>
</dbReference>
<evidence type="ECO:0000313" key="3">
    <source>
        <dbReference type="EMBL" id="MEY9322630.1"/>
    </source>
</evidence>
<gene>
    <name evidence="3" type="ORF">ABIF29_009429</name>
    <name evidence="2" type="ORF">JOH49_001788</name>
</gene>
<proteinExistence type="predicted"/>
<dbReference type="EMBL" id="JAFICZ010000001">
    <property type="protein sequence ID" value="MBP1292035.1"/>
    <property type="molecule type" value="Genomic_DNA"/>
</dbReference>
<feature type="region of interest" description="Disordered" evidence="1">
    <location>
        <begin position="1"/>
        <end position="53"/>
    </location>
</feature>
<name>A0A1E3EJ23_BRAEL</name>
<keyword evidence="5" id="KW-1185">Reference proteome</keyword>
<dbReference type="AlphaFoldDB" id="A0A1E3EJ23"/>
<evidence type="ECO:0000313" key="5">
    <source>
        <dbReference type="Proteomes" id="UP001565471"/>
    </source>
</evidence>
<feature type="compositionally biased region" description="Basic residues" evidence="1">
    <location>
        <begin position="1"/>
        <end position="16"/>
    </location>
</feature>
<dbReference type="OrthoDB" id="9807263at2"/>
<reference evidence="3 5" key="2">
    <citation type="submission" date="2024-07" db="EMBL/GenBank/DDBJ databases">
        <title>Genomic Encyclopedia of Type Strains, Phase V (KMG-V): Genome sequencing to study the core and pangenomes of soil and plant-associated prokaryotes.</title>
        <authorList>
            <person name="Whitman W."/>
        </authorList>
    </citation>
    <scope>NUCLEOTIDE SEQUENCE [LARGE SCALE GENOMIC DNA]</scope>
    <source>
        <strain evidence="3 5">USDA 415</strain>
    </source>
</reference>
<evidence type="ECO:0000313" key="2">
    <source>
        <dbReference type="EMBL" id="MBP1292035.1"/>
    </source>
</evidence>
<feature type="compositionally biased region" description="Basic residues" evidence="1">
    <location>
        <begin position="23"/>
        <end position="38"/>
    </location>
</feature>
<dbReference type="Pfam" id="PF11373">
    <property type="entry name" value="DUF3175"/>
    <property type="match status" value="1"/>
</dbReference>
<evidence type="ECO:0000313" key="4">
    <source>
        <dbReference type="Proteomes" id="UP000673383"/>
    </source>
</evidence>
<dbReference type="RefSeq" id="WP_016847122.1">
    <property type="nucleotide sequence ID" value="NZ_BJNL01000047.1"/>
</dbReference>
<sequence length="122" mass="13700">MAAHKKATRKTARKSPARSASTTRRRRGASKTTAKRWSQRVTKESNALDLEPGVFKQTSAKKIASSLKQSAEHSARRKGGAYRSALSMLTFYINRAGKTLPKTERSRLERAKVELKHQFGRD</sequence>
<comment type="caution">
    <text evidence="2">The sequence shown here is derived from an EMBL/GenBank/DDBJ whole genome shotgun (WGS) entry which is preliminary data.</text>
</comment>
<accession>A0A1E3EJ23</accession>
<reference evidence="2" key="1">
    <citation type="submission" date="2021-02" db="EMBL/GenBank/DDBJ databases">
        <title>Genomic Encyclopedia of Type Strains, Phase IV (KMG-V): Genome sequencing to study the core and pangenomes of soil and plant-associated prokaryotes.</title>
        <authorList>
            <person name="Whitman W."/>
        </authorList>
    </citation>
    <scope>NUCLEOTIDE SEQUENCE</scope>
    <source>
        <strain evidence="2">USDA 406</strain>
    </source>
</reference>
<evidence type="ECO:0000256" key="1">
    <source>
        <dbReference type="SAM" id="MobiDB-lite"/>
    </source>
</evidence>
<dbReference type="Proteomes" id="UP001565471">
    <property type="component" value="Unassembled WGS sequence"/>
</dbReference>
<dbReference type="Proteomes" id="UP000673383">
    <property type="component" value="Unassembled WGS sequence"/>
</dbReference>
<organism evidence="2 4">
    <name type="scientific">Bradyrhizobium elkanii</name>
    <dbReference type="NCBI Taxonomy" id="29448"/>
    <lineage>
        <taxon>Bacteria</taxon>
        <taxon>Pseudomonadati</taxon>
        <taxon>Pseudomonadota</taxon>
        <taxon>Alphaproteobacteria</taxon>
        <taxon>Hyphomicrobiales</taxon>
        <taxon>Nitrobacteraceae</taxon>
        <taxon>Bradyrhizobium</taxon>
    </lineage>
</organism>
<dbReference type="eggNOG" id="ENOG5032RRR">
    <property type="taxonomic scope" value="Bacteria"/>
</dbReference>
<dbReference type="EMBL" id="JBGBZA010000002">
    <property type="protein sequence ID" value="MEY9322630.1"/>
    <property type="molecule type" value="Genomic_DNA"/>
</dbReference>